<name>A0A9W8CX46_9FUNG</name>
<gene>
    <name evidence="5" type="ORF">LPJ61_004063</name>
</gene>
<protein>
    <recommendedName>
        <fullName evidence="4">BD-FAE-like domain-containing protein</fullName>
    </recommendedName>
</protein>
<feature type="compositionally biased region" description="Low complexity" evidence="2">
    <location>
        <begin position="451"/>
        <end position="462"/>
    </location>
</feature>
<dbReference type="InterPro" id="IPR049492">
    <property type="entry name" value="BD-FAE-like_dom"/>
</dbReference>
<evidence type="ECO:0000259" key="4">
    <source>
        <dbReference type="Pfam" id="PF20434"/>
    </source>
</evidence>
<evidence type="ECO:0000256" key="3">
    <source>
        <dbReference type="SAM" id="Phobius"/>
    </source>
</evidence>
<feature type="compositionally biased region" description="Low complexity" evidence="2">
    <location>
        <begin position="491"/>
        <end position="509"/>
    </location>
</feature>
<keyword evidence="6" id="KW-1185">Reference proteome</keyword>
<feature type="domain" description="BD-FAE-like" evidence="4">
    <location>
        <begin position="121"/>
        <end position="363"/>
    </location>
</feature>
<reference evidence="5" key="1">
    <citation type="submission" date="2022-07" db="EMBL/GenBank/DDBJ databases">
        <title>Phylogenomic reconstructions and comparative analyses of Kickxellomycotina fungi.</title>
        <authorList>
            <person name="Reynolds N.K."/>
            <person name="Stajich J.E."/>
            <person name="Barry K."/>
            <person name="Grigoriev I.V."/>
            <person name="Crous P."/>
            <person name="Smith M.E."/>
        </authorList>
    </citation>
    <scope>NUCLEOTIDE SEQUENCE</scope>
    <source>
        <strain evidence="5">BCRC 34381</strain>
    </source>
</reference>
<accession>A0A9W8CX46</accession>
<dbReference type="SUPFAM" id="SSF53474">
    <property type="entry name" value="alpha/beta-Hydrolases"/>
    <property type="match status" value="1"/>
</dbReference>
<dbReference type="Pfam" id="PF20434">
    <property type="entry name" value="BD-FAE"/>
    <property type="match status" value="1"/>
</dbReference>
<dbReference type="InterPro" id="IPR029058">
    <property type="entry name" value="AB_hydrolase_fold"/>
</dbReference>
<evidence type="ECO:0000256" key="1">
    <source>
        <dbReference type="ARBA" id="ARBA00022801"/>
    </source>
</evidence>
<dbReference type="EMBL" id="JANBOI010000831">
    <property type="protein sequence ID" value="KAJ1728380.1"/>
    <property type="molecule type" value="Genomic_DNA"/>
</dbReference>
<dbReference type="OrthoDB" id="6495301at2759"/>
<dbReference type="PANTHER" id="PTHR48081">
    <property type="entry name" value="AB HYDROLASE SUPERFAMILY PROTEIN C4A8.06C"/>
    <property type="match status" value="1"/>
</dbReference>
<evidence type="ECO:0000313" key="5">
    <source>
        <dbReference type="EMBL" id="KAJ1728380.1"/>
    </source>
</evidence>
<dbReference type="Gene3D" id="3.40.50.1820">
    <property type="entry name" value="alpha/beta hydrolase"/>
    <property type="match status" value="1"/>
</dbReference>
<comment type="caution">
    <text evidence="5">The sequence shown here is derived from an EMBL/GenBank/DDBJ whole genome shotgun (WGS) entry which is preliminary data.</text>
</comment>
<keyword evidence="3" id="KW-0472">Membrane</keyword>
<feature type="transmembrane region" description="Helical" evidence="3">
    <location>
        <begin position="71"/>
        <end position="94"/>
    </location>
</feature>
<feature type="region of interest" description="Disordered" evidence="2">
    <location>
        <begin position="411"/>
        <end position="531"/>
    </location>
</feature>
<evidence type="ECO:0000313" key="6">
    <source>
        <dbReference type="Proteomes" id="UP001143981"/>
    </source>
</evidence>
<organism evidence="5 6">
    <name type="scientific">Coemansia biformis</name>
    <dbReference type="NCBI Taxonomy" id="1286918"/>
    <lineage>
        <taxon>Eukaryota</taxon>
        <taxon>Fungi</taxon>
        <taxon>Fungi incertae sedis</taxon>
        <taxon>Zoopagomycota</taxon>
        <taxon>Kickxellomycotina</taxon>
        <taxon>Kickxellomycetes</taxon>
        <taxon>Kickxellales</taxon>
        <taxon>Kickxellaceae</taxon>
        <taxon>Coemansia</taxon>
    </lineage>
</organism>
<keyword evidence="3" id="KW-0812">Transmembrane</keyword>
<feature type="transmembrane region" description="Helical" evidence="3">
    <location>
        <begin position="12"/>
        <end position="42"/>
    </location>
</feature>
<dbReference type="PANTHER" id="PTHR48081:SF33">
    <property type="entry name" value="KYNURENINE FORMAMIDASE"/>
    <property type="match status" value="1"/>
</dbReference>
<keyword evidence="3" id="KW-1133">Transmembrane helix</keyword>
<evidence type="ECO:0000256" key="2">
    <source>
        <dbReference type="SAM" id="MobiDB-lite"/>
    </source>
</evidence>
<sequence length="531" mass="57461">MAGQRWTWRSAATYLAAVLVGLALLPFAIPLTATVYAVVWLYTWTHDPRARTGLLRVLPLHPRRVFRCSRALWLGMLDGLGGPTAAIIASYLVAKLSRSSRPQDTAVRDIKYGPQAKHRLDLFVPLATQRKTEARVAVVVIFPGYRWCKTKRARVYRPMAQTLCSDGIFVVLPRVGGAEASLEDTLCDFHQAVQWVFDNADNFGGDPKRVHLLGYGAGAHLCAMYSLVVPLRTWYTQADRISPDAQLLGSRAADQCLRRWVRRIKHVQRPVAGLVLVSGVFDIASQRRYETERCIENLSATSRAFGSQRELEEAWSPTAIVRQLRRRSSYIPPELFAASVLLIHGKCDSTFVLQQSQRLFRELCEIDVPEVNMKIYANLRRVDPSIALLAPASALAQSLLEDIRSCVSPAAARALDPSPARPRDTPKRGGASSDSRDGKGGGGNDGDDDAAPVVATAARSDAPTGAGAGAEAGADVPPTAAAMPEKSHRLSSAPSPHASISTSTSTSTSQQGGPPGLFAPRRSKSLLAGSA</sequence>
<dbReference type="InterPro" id="IPR050300">
    <property type="entry name" value="GDXG_lipolytic_enzyme"/>
</dbReference>
<dbReference type="AlphaFoldDB" id="A0A9W8CX46"/>
<keyword evidence="1" id="KW-0378">Hydrolase</keyword>
<dbReference type="Proteomes" id="UP001143981">
    <property type="component" value="Unassembled WGS sequence"/>
</dbReference>
<dbReference type="GO" id="GO:0004061">
    <property type="term" value="F:arylformamidase activity"/>
    <property type="evidence" value="ECO:0007669"/>
    <property type="project" value="TreeGrafter"/>
</dbReference>
<proteinExistence type="predicted"/>